<protein>
    <submittedName>
        <fullName evidence="1">Uncharacterized protein</fullName>
    </submittedName>
</protein>
<comment type="caution">
    <text evidence="1">The sequence shown here is derived from an EMBL/GenBank/DDBJ whole genome shotgun (WGS) entry which is preliminary data.</text>
</comment>
<dbReference type="AlphaFoldDB" id="A0A328UFX8"/>
<sequence>MLEGLVPVHKRAGPELSAMSCTVSRVKGARVVPRMSGAVFRRNLGGTTDSFRPIEGRGEFLFCRI</sequence>
<accession>A0A328UFX8</accession>
<gene>
    <name evidence="1" type="ORF">DPQ25_07525</name>
</gene>
<name>A0A328UFX8_9FIRM</name>
<dbReference type="Proteomes" id="UP000249377">
    <property type="component" value="Unassembled WGS sequence"/>
</dbReference>
<dbReference type="EMBL" id="QLYR01000003">
    <property type="protein sequence ID" value="RAQ29320.1"/>
    <property type="molecule type" value="Genomic_DNA"/>
</dbReference>
<evidence type="ECO:0000313" key="1">
    <source>
        <dbReference type="EMBL" id="RAQ29320.1"/>
    </source>
</evidence>
<reference evidence="1 2" key="1">
    <citation type="submission" date="2018-06" db="EMBL/GenBank/DDBJ databases">
        <title>Noncontiguous genome sequence of Ruminococcaceae bacterium ASD2818.</title>
        <authorList>
            <person name="Chaplin A.V."/>
            <person name="Sokolova S.R."/>
            <person name="Kochetkova T.O."/>
            <person name="Goltsov A.Y."/>
            <person name="Trofimov D.Y."/>
            <person name="Efimov B.A."/>
        </authorList>
    </citation>
    <scope>NUCLEOTIDE SEQUENCE [LARGE SCALE GENOMIC DNA]</scope>
    <source>
        <strain evidence="1 2">ASD2818</strain>
    </source>
</reference>
<evidence type="ECO:0000313" key="2">
    <source>
        <dbReference type="Proteomes" id="UP000249377"/>
    </source>
</evidence>
<keyword evidence="2" id="KW-1185">Reference proteome</keyword>
<organism evidence="1 2">
    <name type="scientific">Hydrogeniiclostridium mannosilyticum</name>
    <dbReference type="NCBI Taxonomy" id="2764322"/>
    <lineage>
        <taxon>Bacteria</taxon>
        <taxon>Bacillati</taxon>
        <taxon>Bacillota</taxon>
        <taxon>Clostridia</taxon>
        <taxon>Eubacteriales</taxon>
        <taxon>Acutalibacteraceae</taxon>
        <taxon>Hydrogeniiclostridium</taxon>
    </lineage>
</organism>
<proteinExistence type="predicted"/>